<evidence type="ECO:0000256" key="1">
    <source>
        <dbReference type="SAM" id="MobiDB-lite"/>
    </source>
</evidence>
<feature type="region of interest" description="Disordered" evidence="1">
    <location>
        <begin position="78"/>
        <end position="124"/>
    </location>
</feature>
<dbReference type="AlphaFoldDB" id="A0A6H5HE87"/>
<dbReference type="Proteomes" id="UP000479000">
    <property type="component" value="Unassembled WGS sequence"/>
</dbReference>
<feature type="region of interest" description="Disordered" evidence="1">
    <location>
        <begin position="178"/>
        <end position="204"/>
    </location>
</feature>
<reference evidence="2 3" key="1">
    <citation type="submission" date="2020-02" db="EMBL/GenBank/DDBJ databases">
        <authorList>
            <person name="Ferguson B K."/>
        </authorList>
    </citation>
    <scope>NUCLEOTIDE SEQUENCE [LARGE SCALE GENOMIC DNA]</scope>
</reference>
<protein>
    <submittedName>
        <fullName evidence="2">Uncharacterized protein</fullName>
    </submittedName>
</protein>
<proteinExistence type="predicted"/>
<evidence type="ECO:0000313" key="2">
    <source>
        <dbReference type="EMBL" id="CAB0014982.1"/>
    </source>
</evidence>
<gene>
    <name evidence="2" type="ORF">NTEN_LOCUS19380</name>
</gene>
<feature type="compositionally biased region" description="Low complexity" evidence="1">
    <location>
        <begin position="101"/>
        <end position="113"/>
    </location>
</feature>
<keyword evidence="3" id="KW-1185">Reference proteome</keyword>
<name>A0A6H5HE87_9HEMI</name>
<sequence length="204" mass="22648">MFEDVQSLVLEVRKKFHIFVPTLSFDRYLPGKDRKKRSAPGFYSIASPAPPPYRLALQARGSASIGFNIDNLTQENTIPFEHWSRADSPARRRAALPEPEPGGAEPGNPSPAARHGSASRRRYDSEDLRPARMFVCVISCSAILLVRIACSRPQPSAVFPPSRSRRARCRAVETFCGSRSATPRSMQPEDIGQRGATRPNVSYH</sequence>
<evidence type="ECO:0000313" key="3">
    <source>
        <dbReference type="Proteomes" id="UP000479000"/>
    </source>
</evidence>
<dbReference type="EMBL" id="CADCXU010028257">
    <property type="protein sequence ID" value="CAB0014982.1"/>
    <property type="molecule type" value="Genomic_DNA"/>
</dbReference>
<organism evidence="2 3">
    <name type="scientific">Nesidiocoris tenuis</name>
    <dbReference type="NCBI Taxonomy" id="355587"/>
    <lineage>
        <taxon>Eukaryota</taxon>
        <taxon>Metazoa</taxon>
        <taxon>Ecdysozoa</taxon>
        <taxon>Arthropoda</taxon>
        <taxon>Hexapoda</taxon>
        <taxon>Insecta</taxon>
        <taxon>Pterygota</taxon>
        <taxon>Neoptera</taxon>
        <taxon>Paraneoptera</taxon>
        <taxon>Hemiptera</taxon>
        <taxon>Heteroptera</taxon>
        <taxon>Panheteroptera</taxon>
        <taxon>Cimicomorpha</taxon>
        <taxon>Miridae</taxon>
        <taxon>Dicyphina</taxon>
        <taxon>Nesidiocoris</taxon>
    </lineage>
</organism>
<accession>A0A6H5HE87</accession>